<protein>
    <submittedName>
        <fullName evidence="2">Uncharacterized protein</fullName>
    </submittedName>
</protein>
<gene>
    <name evidence="2" type="ORF">L210DRAFT_2785099</name>
</gene>
<dbReference type="EMBL" id="WHUW01000004">
    <property type="protein sequence ID" value="KAF8447233.1"/>
    <property type="molecule type" value="Genomic_DNA"/>
</dbReference>
<evidence type="ECO:0000313" key="3">
    <source>
        <dbReference type="Proteomes" id="UP001194468"/>
    </source>
</evidence>
<feature type="region of interest" description="Disordered" evidence="1">
    <location>
        <begin position="44"/>
        <end position="74"/>
    </location>
</feature>
<name>A0AAD4C3E4_BOLED</name>
<proteinExistence type="predicted"/>
<evidence type="ECO:0000256" key="1">
    <source>
        <dbReference type="SAM" id="MobiDB-lite"/>
    </source>
</evidence>
<evidence type="ECO:0000313" key="2">
    <source>
        <dbReference type="EMBL" id="KAF8447233.1"/>
    </source>
</evidence>
<reference evidence="2" key="1">
    <citation type="submission" date="2019-10" db="EMBL/GenBank/DDBJ databases">
        <authorList>
            <consortium name="DOE Joint Genome Institute"/>
            <person name="Kuo A."/>
            <person name="Miyauchi S."/>
            <person name="Kiss E."/>
            <person name="Drula E."/>
            <person name="Kohler A."/>
            <person name="Sanchez-Garcia M."/>
            <person name="Andreopoulos B."/>
            <person name="Barry K.W."/>
            <person name="Bonito G."/>
            <person name="Buee M."/>
            <person name="Carver A."/>
            <person name="Chen C."/>
            <person name="Cichocki N."/>
            <person name="Clum A."/>
            <person name="Culley D."/>
            <person name="Crous P.W."/>
            <person name="Fauchery L."/>
            <person name="Girlanda M."/>
            <person name="Hayes R."/>
            <person name="Keri Z."/>
            <person name="LaButti K."/>
            <person name="Lipzen A."/>
            <person name="Lombard V."/>
            <person name="Magnuson J."/>
            <person name="Maillard F."/>
            <person name="Morin E."/>
            <person name="Murat C."/>
            <person name="Nolan M."/>
            <person name="Ohm R."/>
            <person name="Pangilinan J."/>
            <person name="Pereira M."/>
            <person name="Perotto S."/>
            <person name="Peter M."/>
            <person name="Riley R."/>
            <person name="Sitrit Y."/>
            <person name="Stielow B."/>
            <person name="Szollosi G."/>
            <person name="Zifcakova L."/>
            <person name="Stursova M."/>
            <person name="Spatafora J.W."/>
            <person name="Tedersoo L."/>
            <person name="Vaario L.-M."/>
            <person name="Yamada A."/>
            <person name="Yan M."/>
            <person name="Wang P."/>
            <person name="Xu J."/>
            <person name="Bruns T."/>
            <person name="Baldrian P."/>
            <person name="Vilgalys R."/>
            <person name="Henrissat B."/>
            <person name="Grigoriev I.V."/>
            <person name="Hibbett D."/>
            <person name="Nagy L.G."/>
            <person name="Martin F.M."/>
        </authorList>
    </citation>
    <scope>NUCLEOTIDE SEQUENCE</scope>
    <source>
        <strain evidence="2">BED1</strain>
    </source>
</reference>
<reference evidence="2" key="2">
    <citation type="journal article" date="2020" name="Nat. Commun.">
        <title>Large-scale genome sequencing of mycorrhizal fungi provides insights into the early evolution of symbiotic traits.</title>
        <authorList>
            <person name="Miyauchi S."/>
            <person name="Kiss E."/>
            <person name="Kuo A."/>
            <person name="Drula E."/>
            <person name="Kohler A."/>
            <person name="Sanchez-Garcia M."/>
            <person name="Morin E."/>
            <person name="Andreopoulos B."/>
            <person name="Barry K.W."/>
            <person name="Bonito G."/>
            <person name="Buee M."/>
            <person name="Carver A."/>
            <person name="Chen C."/>
            <person name="Cichocki N."/>
            <person name="Clum A."/>
            <person name="Culley D."/>
            <person name="Crous P.W."/>
            <person name="Fauchery L."/>
            <person name="Girlanda M."/>
            <person name="Hayes R.D."/>
            <person name="Keri Z."/>
            <person name="LaButti K."/>
            <person name="Lipzen A."/>
            <person name="Lombard V."/>
            <person name="Magnuson J."/>
            <person name="Maillard F."/>
            <person name="Murat C."/>
            <person name="Nolan M."/>
            <person name="Ohm R.A."/>
            <person name="Pangilinan J."/>
            <person name="Pereira M.F."/>
            <person name="Perotto S."/>
            <person name="Peter M."/>
            <person name="Pfister S."/>
            <person name="Riley R."/>
            <person name="Sitrit Y."/>
            <person name="Stielow J.B."/>
            <person name="Szollosi G."/>
            <person name="Zifcakova L."/>
            <person name="Stursova M."/>
            <person name="Spatafora J.W."/>
            <person name="Tedersoo L."/>
            <person name="Vaario L.M."/>
            <person name="Yamada A."/>
            <person name="Yan M."/>
            <person name="Wang P."/>
            <person name="Xu J."/>
            <person name="Bruns T."/>
            <person name="Baldrian P."/>
            <person name="Vilgalys R."/>
            <person name="Dunand C."/>
            <person name="Henrissat B."/>
            <person name="Grigoriev I.V."/>
            <person name="Hibbett D."/>
            <person name="Nagy L.G."/>
            <person name="Martin F.M."/>
        </authorList>
    </citation>
    <scope>NUCLEOTIDE SEQUENCE</scope>
    <source>
        <strain evidence="2">BED1</strain>
    </source>
</reference>
<organism evidence="2 3">
    <name type="scientific">Boletus edulis BED1</name>
    <dbReference type="NCBI Taxonomy" id="1328754"/>
    <lineage>
        <taxon>Eukaryota</taxon>
        <taxon>Fungi</taxon>
        <taxon>Dikarya</taxon>
        <taxon>Basidiomycota</taxon>
        <taxon>Agaricomycotina</taxon>
        <taxon>Agaricomycetes</taxon>
        <taxon>Agaricomycetidae</taxon>
        <taxon>Boletales</taxon>
        <taxon>Boletineae</taxon>
        <taxon>Boletaceae</taxon>
        <taxon>Boletoideae</taxon>
        <taxon>Boletus</taxon>
    </lineage>
</organism>
<sequence>MWIASTDHDLSVFRIGPDSCSAPLSGPRVPVIIERAERATMRMATSVAARQRVPLPPDRRRGPTAIAAHTSSHG</sequence>
<accession>A0AAD4C3E4</accession>
<comment type="caution">
    <text evidence="2">The sequence shown here is derived from an EMBL/GenBank/DDBJ whole genome shotgun (WGS) entry which is preliminary data.</text>
</comment>
<keyword evidence="3" id="KW-1185">Reference proteome</keyword>
<dbReference type="Proteomes" id="UP001194468">
    <property type="component" value="Unassembled WGS sequence"/>
</dbReference>
<dbReference type="AlphaFoldDB" id="A0AAD4C3E4"/>